<feature type="compositionally biased region" description="Basic and acidic residues" evidence="1">
    <location>
        <begin position="8"/>
        <end position="22"/>
    </location>
</feature>
<feature type="region of interest" description="Disordered" evidence="1">
    <location>
        <begin position="1"/>
        <end position="49"/>
    </location>
</feature>
<accession>A0A914XS83</accession>
<reference evidence="3" key="1">
    <citation type="submission" date="2022-11" db="UniProtKB">
        <authorList>
            <consortium name="WormBaseParasite"/>
        </authorList>
    </citation>
    <scope>IDENTIFICATION</scope>
</reference>
<evidence type="ECO:0000313" key="2">
    <source>
        <dbReference type="Proteomes" id="UP000887577"/>
    </source>
</evidence>
<evidence type="ECO:0000313" key="3">
    <source>
        <dbReference type="WBParaSite" id="PSU_v2.g10137.t1"/>
    </source>
</evidence>
<sequence length="310" mass="34628">MKPVTTPEENKRPSQCEPRDVPCTRLQFNLEEPRSSSGEPDVGRMDIENSPPVLVNNVAEFSRSIASPLDVGRNDLILVPEVAPPPSQQRGTDNPNTADSNGNENLSVAAAASSNTVPSERNLSAASSNTRNEPNFVPETGRNGAFRRRRWDDPPTSPLNPDSVLLEAQPPLNANGIPPQEEHMDFEDEQQHQIPIGQENPVPLNNQNINEYIVYANYTLLFGSIQQFVISIYLVDLDFYARIDITGFQNVDVWHTQQLMAFSTDFFLMNAAHPTMNNGAGLIMFPIPIYFDSFFHVISDNYLYFGGQFM</sequence>
<feature type="region of interest" description="Disordered" evidence="1">
    <location>
        <begin position="81"/>
        <end position="170"/>
    </location>
</feature>
<proteinExistence type="predicted"/>
<organism evidence="2 3">
    <name type="scientific">Panagrolaimus superbus</name>
    <dbReference type="NCBI Taxonomy" id="310955"/>
    <lineage>
        <taxon>Eukaryota</taxon>
        <taxon>Metazoa</taxon>
        <taxon>Ecdysozoa</taxon>
        <taxon>Nematoda</taxon>
        <taxon>Chromadorea</taxon>
        <taxon>Rhabditida</taxon>
        <taxon>Tylenchina</taxon>
        <taxon>Panagrolaimomorpha</taxon>
        <taxon>Panagrolaimoidea</taxon>
        <taxon>Panagrolaimidae</taxon>
        <taxon>Panagrolaimus</taxon>
    </lineage>
</organism>
<evidence type="ECO:0000256" key="1">
    <source>
        <dbReference type="SAM" id="MobiDB-lite"/>
    </source>
</evidence>
<name>A0A914XS83_9BILA</name>
<keyword evidence="2" id="KW-1185">Reference proteome</keyword>
<dbReference type="AlphaFoldDB" id="A0A914XS83"/>
<dbReference type="WBParaSite" id="PSU_v2.g10137.t1">
    <property type="protein sequence ID" value="PSU_v2.g10137.t1"/>
    <property type="gene ID" value="PSU_v2.g10137"/>
</dbReference>
<dbReference type="Proteomes" id="UP000887577">
    <property type="component" value="Unplaced"/>
</dbReference>
<feature type="compositionally biased region" description="Polar residues" evidence="1">
    <location>
        <begin position="88"/>
        <end position="133"/>
    </location>
</feature>
<protein>
    <submittedName>
        <fullName evidence="3">Uncharacterized protein</fullName>
    </submittedName>
</protein>